<gene>
    <name evidence="2" type="ORF">SAMN05216290_1246</name>
</gene>
<dbReference type="SUPFAM" id="SSF52540">
    <property type="entry name" value="P-loop containing nucleoside triphosphate hydrolases"/>
    <property type="match status" value="1"/>
</dbReference>
<dbReference type="PANTHER" id="PTHR37512">
    <property type="entry name" value="TRIFUNCTIONAL NAD BIOSYNTHESIS/REGULATOR PROTEIN NADR"/>
    <property type="match status" value="1"/>
</dbReference>
<name>A0A1I0NKV7_9BACT</name>
<organism evidence="2 3">
    <name type="scientific">Roseivirga pacifica</name>
    <dbReference type="NCBI Taxonomy" id="1267423"/>
    <lineage>
        <taxon>Bacteria</taxon>
        <taxon>Pseudomonadati</taxon>
        <taxon>Bacteroidota</taxon>
        <taxon>Cytophagia</taxon>
        <taxon>Cytophagales</taxon>
        <taxon>Roseivirgaceae</taxon>
        <taxon>Roseivirga</taxon>
    </lineage>
</organism>
<accession>A0A1I0NKV7</accession>
<dbReference type="GO" id="GO:0016779">
    <property type="term" value="F:nucleotidyltransferase activity"/>
    <property type="evidence" value="ECO:0007669"/>
    <property type="project" value="UniProtKB-KW"/>
</dbReference>
<evidence type="ECO:0000313" key="2">
    <source>
        <dbReference type="EMBL" id="SEW01514.1"/>
    </source>
</evidence>
<dbReference type="STRING" id="1267423.SAMN05216290_1246"/>
<feature type="domain" description="NadR/Ttd14 AAA" evidence="1">
    <location>
        <begin position="4"/>
        <end position="157"/>
    </location>
</feature>
<dbReference type="InterPro" id="IPR052735">
    <property type="entry name" value="NAD_biosynth-regulator"/>
</dbReference>
<dbReference type="EMBL" id="FOIR01000001">
    <property type="protein sequence ID" value="SEW01514.1"/>
    <property type="molecule type" value="Genomic_DNA"/>
</dbReference>
<protein>
    <submittedName>
        <fullName evidence="2">Nicotinamide-nucleotide adenylyltransferase, NadR type</fullName>
    </submittedName>
</protein>
<keyword evidence="2" id="KW-0548">Nucleotidyltransferase</keyword>
<dbReference type="PANTHER" id="PTHR37512:SF1">
    <property type="entry name" value="NADR_TTD14 AAA DOMAIN-CONTAINING PROTEIN"/>
    <property type="match status" value="1"/>
</dbReference>
<dbReference type="InterPro" id="IPR038727">
    <property type="entry name" value="NadR/Ttd14_AAA_dom"/>
</dbReference>
<dbReference type="Proteomes" id="UP000199437">
    <property type="component" value="Unassembled WGS sequence"/>
</dbReference>
<dbReference type="Pfam" id="PF13521">
    <property type="entry name" value="AAA_28"/>
    <property type="match status" value="1"/>
</dbReference>
<dbReference type="Gene3D" id="3.40.50.300">
    <property type="entry name" value="P-loop containing nucleotide triphosphate hydrolases"/>
    <property type="match status" value="1"/>
</dbReference>
<proteinExistence type="predicted"/>
<keyword evidence="2" id="KW-0808">Transferase</keyword>
<dbReference type="GeneID" id="99985978"/>
<evidence type="ECO:0000313" key="3">
    <source>
        <dbReference type="Proteomes" id="UP000199437"/>
    </source>
</evidence>
<reference evidence="3" key="1">
    <citation type="submission" date="2016-10" db="EMBL/GenBank/DDBJ databases">
        <authorList>
            <person name="Varghese N."/>
            <person name="Submissions S."/>
        </authorList>
    </citation>
    <scope>NUCLEOTIDE SEQUENCE [LARGE SCALE GENOMIC DNA]</scope>
    <source>
        <strain evidence="3">CGMCC 1.12402</strain>
    </source>
</reference>
<evidence type="ECO:0000259" key="1">
    <source>
        <dbReference type="Pfam" id="PF13521"/>
    </source>
</evidence>
<sequence length="169" mass="19642">MITVSIIGPESTGKTTLAKSLAAHYETVWVEEYAREYLDSIGRPYTQSDLLEIASGQLKKQKEGRKNANKLLVQDTDLYVIKVWSEFKYGSCDPYILQQLDMQFVDLYFLTFFDVPYQDDPQRENRNERPELFDIYEKELKKSGVPYVVLQGDHSKRMKEAISTINNLL</sequence>
<dbReference type="AlphaFoldDB" id="A0A1I0NKV7"/>
<dbReference type="OrthoDB" id="9151999at2"/>
<dbReference type="InterPro" id="IPR027417">
    <property type="entry name" value="P-loop_NTPase"/>
</dbReference>
<keyword evidence="3" id="KW-1185">Reference proteome</keyword>
<dbReference type="RefSeq" id="WP_090257647.1">
    <property type="nucleotide sequence ID" value="NZ_FOIR01000001.1"/>
</dbReference>